<keyword evidence="3 6" id="KW-0812">Transmembrane</keyword>
<organism evidence="7 8">
    <name type="scientific">Bursaphelenchus xylophilus</name>
    <name type="common">Pinewood nematode worm</name>
    <name type="synonym">Aphelenchoides xylophilus</name>
    <dbReference type="NCBI Taxonomy" id="6326"/>
    <lineage>
        <taxon>Eukaryota</taxon>
        <taxon>Metazoa</taxon>
        <taxon>Ecdysozoa</taxon>
        <taxon>Nematoda</taxon>
        <taxon>Chromadorea</taxon>
        <taxon>Rhabditida</taxon>
        <taxon>Tylenchina</taxon>
        <taxon>Tylenchomorpha</taxon>
        <taxon>Aphelenchoidea</taxon>
        <taxon>Aphelenchoididae</taxon>
        <taxon>Bursaphelenchus</taxon>
    </lineage>
</organism>
<evidence type="ECO:0000256" key="4">
    <source>
        <dbReference type="ARBA" id="ARBA00022989"/>
    </source>
</evidence>
<reference evidence="8" key="1">
    <citation type="submission" date="2016-11" db="UniProtKB">
        <authorList>
            <consortium name="WormBaseParasite"/>
        </authorList>
    </citation>
    <scope>IDENTIFICATION</scope>
</reference>
<evidence type="ECO:0000256" key="2">
    <source>
        <dbReference type="ARBA" id="ARBA00009530"/>
    </source>
</evidence>
<comment type="subcellular location">
    <subcellularLocation>
        <location evidence="1">Membrane</location>
    </subcellularLocation>
</comment>
<evidence type="ECO:0000256" key="5">
    <source>
        <dbReference type="ARBA" id="ARBA00023136"/>
    </source>
</evidence>
<keyword evidence="4 6" id="KW-1133">Transmembrane helix</keyword>
<dbReference type="GO" id="GO:0016020">
    <property type="term" value="C:membrane"/>
    <property type="evidence" value="ECO:0007669"/>
    <property type="project" value="UniProtKB-SubCell"/>
</dbReference>
<keyword evidence="5 6" id="KW-0472">Membrane</keyword>
<dbReference type="Proteomes" id="UP000095284">
    <property type="component" value="Unplaced"/>
</dbReference>
<protein>
    <submittedName>
        <fullName evidence="8">Protein SNA4</fullName>
    </submittedName>
</protein>
<evidence type="ECO:0000313" key="8">
    <source>
        <dbReference type="WBParaSite" id="BXY_1107900.1"/>
    </source>
</evidence>
<accession>A0A1I7SDH4</accession>
<proteinExistence type="inferred from homology"/>
<dbReference type="Pfam" id="PF01679">
    <property type="entry name" value="Pmp3"/>
    <property type="match status" value="1"/>
</dbReference>
<evidence type="ECO:0000256" key="3">
    <source>
        <dbReference type="ARBA" id="ARBA00022692"/>
    </source>
</evidence>
<feature type="transmembrane region" description="Helical" evidence="6">
    <location>
        <begin position="12"/>
        <end position="31"/>
    </location>
</feature>
<sequence length="70" mass="7859">MVQTGNTDDVIMICLCIFLPIPSFQPIAVFWKDNVDGNGCSCHVCVNLLLTLFFYIPGLLHAAWYCFCRG</sequence>
<dbReference type="WBParaSite" id="BXY_1107900.1">
    <property type="protein sequence ID" value="BXY_1107900.1"/>
    <property type="gene ID" value="BXY_1107900"/>
</dbReference>
<evidence type="ECO:0000256" key="6">
    <source>
        <dbReference type="SAM" id="Phobius"/>
    </source>
</evidence>
<comment type="similarity">
    <text evidence="2">Belongs to the UPF0057 (PMP3) family.</text>
</comment>
<feature type="transmembrane region" description="Helical" evidence="6">
    <location>
        <begin position="46"/>
        <end position="67"/>
    </location>
</feature>
<dbReference type="InterPro" id="IPR000612">
    <property type="entry name" value="PMP3"/>
</dbReference>
<evidence type="ECO:0000313" key="7">
    <source>
        <dbReference type="Proteomes" id="UP000095284"/>
    </source>
</evidence>
<evidence type="ECO:0000256" key="1">
    <source>
        <dbReference type="ARBA" id="ARBA00004370"/>
    </source>
</evidence>
<dbReference type="AlphaFoldDB" id="A0A1I7SDH4"/>
<name>A0A1I7SDH4_BURXY</name>